<evidence type="ECO:0000313" key="1">
    <source>
        <dbReference type="EMBL" id="ONF62873.1"/>
    </source>
</evidence>
<dbReference type="RefSeq" id="WP_063276698.1">
    <property type="nucleotide sequence ID" value="NZ_LQMT02000039.1"/>
</dbReference>
<evidence type="ECO:0008006" key="3">
    <source>
        <dbReference type="Google" id="ProtNLM"/>
    </source>
</evidence>
<gene>
    <name evidence="1" type="ORF">AVR91_0236080</name>
</gene>
<evidence type="ECO:0000313" key="2">
    <source>
        <dbReference type="Proteomes" id="UP000076660"/>
    </source>
</evidence>
<name>A0A1W2LJ62_9PSEU</name>
<accession>A0A1W2LJ62</accession>
<dbReference type="Proteomes" id="UP000076660">
    <property type="component" value="Unassembled WGS sequence"/>
</dbReference>
<protein>
    <recommendedName>
        <fullName evidence="3">DUF1877 domain-containing protein</fullName>
    </recommendedName>
</protein>
<dbReference type="OrthoDB" id="3537879at2"/>
<dbReference type="EMBL" id="LQMT02000039">
    <property type="protein sequence ID" value="ONF62873.1"/>
    <property type="molecule type" value="Genomic_DNA"/>
</dbReference>
<reference evidence="1 2" key="1">
    <citation type="submission" date="2016-12" db="EMBL/GenBank/DDBJ databases">
        <title>Amycolatopsis keratiniphila subsp. keratiniphila genome sequencing and assembly.</title>
        <authorList>
            <person name="Mayilraj S."/>
            <person name="Kaur N."/>
        </authorList>
    </citation>
    <scope>NUCLEOTIDE SEQUENCE [LARGE SCALE GENOMIC DNA]</scope>
    <source>
        <strain evidence="1 2">DSM 44409</strain>
    </source>
</reference>
<organism evidence="1 2">
    <name type="scientific">Amycolatopsis keratiniphila subsp. keratiniphila</name>
    <dbReference type="NCBI Taxonomy" id="227715"/>
    <lineage>
        <taxon>Bacteria</taxon>
        <taxon>Bacillati</taxon>
        <taxon>Actinomycetota</taxon>
        <taxon>Actinomycetes</taxon>
        <taxon>Pseudonocardiales</taxon>
        <taxon>Pseudonocardiaceae</taxon>
        <taxon>Amycolatopsis</taxon>
        <taxon>Amycolatopsis japonica group</taxon>
    </lineage>
</organism>
<dbReference type="AlphaFoldDB" id="A0A1W2LJ62"/>
<sequence length="146" mass="15321">MGVLFDYFAAPDNDAAAATIDLVGGPTEAALPTVQLKGVDPFVQLGTAESLLTGVDYDTVIARDLAPVAMADEGARLVVPLTEELSAALSGADAERLREVAEPWSRTEEFGGQADPADLAALLDDLAELARGAKTRGDRLYCWVCV</sequence>
<comment type="caution">
    <text evidence="1">The sequence shown here is derived from an EMBL/GenBank/DDBJ whole genome shotgun (WGS) entry which is preliminary data.</text>
</comment>
<proteinExistence type="predicted"/>